<dbReference type="InterPro" id="IPR036208">
    <property type="entry name" value="VHL_sf"/>
</dbReference>
<dbReference type="Pfam" id="PF01847">
    <property type="entry name" value="VHL"/>
    <property type="match status" value="1"/>
</dbReference>
<dbReference type="CDD" id="cd05468">
    <property type="entry name" value="pVHL"/>
    <property type="match status" value="1"/>
</dbReference>
<dbReference type="InterPro" id="IPR037139">
    <property type="entry name" value="VHL_alpha_dom_sf"/>
</dbReference>
<feature type="domain" description="von Hippel-Lindau disease tumour suppressor beta" evidence="2">
    <location>
        <begin position="117"/>
        <end position="194"/>
    </location>
</feature>
<protein>
    <recommendedName>
        <fullName evidence="2">von Hippel-Lindau disease tumour suppressor beta domain-containing protein</fullName>
    </recommendedName>
</protein>
<evidence type="ECO:0000313" key="3">
    <source>
        <dbReference type="EMBL" id="KAK4884936.1"/>
    </source>
</evidence>
<dbReference type="AlphaFoldDB" id="A0AAN7PKZ8"/>
<gene>
    <name evidence="3" type="ORF">RN001_001207</name>
</gene>
<name>A0AAN7PKZ8_9COLE</name>
<dbReference type="InterPro" id="IPR022772">
    <property type="entry name" value="VHL_tumour_suppress_b/a_dom"/>
</dbReference>
<dbReference type="Proteomes" id="UP001353858">
    <property type="component" value="Unassembled WGS sequence"/>
</dbReference>
<dbReference type="SUPFAM" id="SSF49468">
    <property type="entry name" value="VHL"/>
    <property type="match status" value="1"/>
</dbReference>
<evidence type="ECO:0000256" key="1">
    <source>
        <dbReference type="ARBA" id="ARBA00010057"/>
    </source>
</evidence>
<sequence length="275" mass="32467">MANEIEIKKKSRKALRTSFTKTANELEALFSVDKLDRESIEVAWELLLSKYDDLKIVDNEIYELLLESATEAELETDVEGRDTYFKRFTGLKVKYNSCIYLVFILLVMENLEREVPVRSLHSRNKICIRMVNLANRDVDIVWINFIGQYVKYGRLSNQSYIDVNTFETHPWIAVDSQRKDRLLLDKQFVYTPRSWRENFQNLHPDVPIESIPEHINLRILVKITVPVYSLRYRTLLEVRSCLKSTGDAESLDLPKEIVDDLKLVMQERSRYPWKN</sequence>
<dbReference type="FunFam" id="2.60.40.780:FF:000001">
    <property type="entry name" value="von Hippel-Lindau disease tumor suppressor"/>
    <property type="match status" value="1"/>
</dbReference>
<dbReference type="Gene3D" id="2.60.40.780">
    <property type="entry name" value="von Hippel-Lindau disease tumour suppressor, beta domain"/>
    <property type="match status" value="1"/>
</dbReference>
<dbReference type="InterPro" id="IPR037140">
    <property type="entry name" value="VHL_beta_dom_sf"/>
</dbReference>
<comment type="caution">
    <text evidence="3">The sequence shown here is derived from an EMBL/GenBank/DDBJ whole genome shotgun (WGS) entry which is preliminary data.</text>
</comment>
<reference evidence="4" key="1">
    <citation type="submission" date="2023-01" db="EMBL/GenBank/DDBJ databases">
        <title>Key to firefly adult light organ development and bioluminescence: homeobox transcription factors regulate luciferase expression and transportation to peroxisome.</title>
        <authorList>
            <person name="Fu X."/>
        </authorList>
    </citation>
    <scope>NUCLEOTIDE SEQUENCE [LARGE SCALE GENOMIC DNA]</scope>
</reference>
<dbReference type="Gene3D" id="1.10.750.10">
    <property type="entry name" value="von Hippel-Lindau disease tumour suppressor, alpha domain"/>
    <property type="match status" value="1"/>
</dbReference>
<organism evidence="3 4">
    <name type="scientific">Aquatica leii</name>
    <dbReference type="NCBI Taxonomy" id="1421715"/>
    <lineage>
        <taxon>Eukaryota</taxon>
        <taxon>Metazoa</taxon>
        <taxon>Ecdysozoa</taxon>
        <taxon>Arthropoda</taxon>
        <taxon>Hexapoda</taxon>
        <taxon>Insecta</taxon>
        <taxon>Pterygota</taxon>
        <taxon>Neoptera</taxon>
        <taxon>Endopterygota</taxon>
        <taxon>Coleoptera</taxon>
        <taxon>Polyphaga</taxon>
        <taxon>Elateriformia</taxon>
        <taxon>Elateroidea</taxon>
        <taxon>Lampyridae</taxon>
        <taxon>Luciolinae</taxon>
        <taxon>Aquatica</taxon>
    </lineage>
</organism>
<evidence type="ECO:0000259" key="2">
    <source>
        <dbReference type="Pfam" id="PF01847"/>
    </source>
</evidence>
<dbReference type="InterPro" id="IPR024053">
    <property type="entry name" value="VHL_beta_dom"/>
</dbReference>
<evidence type="ECO:0000313" key="4">
    <source>
        <dbReference type="Proteomes" id="UP001353858"/>
    </source>
</evidence>
<proteinExistence type="inferred from homology"/>
<comment type="similarity">
    <text evidence="1">Belongs to the VHL family.</text>
</comment>
<accession>A0AAN7PKZ8</accession>
<dbReference type="EMBL" id="JARPUR010000001">
    <property type="protein sequence ID" value="KAK4884936.1"/>
    <property type="molecule type" value="Genomic_DNA"/>
</dbReference>
<keyword evidence="4" id="KW-1185">Reference proteome</keyword>